<dbReference type="EMBL" id="QTSX02000715">
    <property type="protein sequence ID" value="KAJ9086602.1"/>
    <property type="molecule type" value="Genomic_DNA"/>
</dbReference>
<organism evidence="1 2">
    <name type="scientific">Entomophthora muscae</name>
    <dbReference type="NCBI Taxonomy" id="34485"/>
    <lineage>
        <taxon>Eukaryota</taxon>
        <taxon>Fungi</taxon>
        <taxon>Fungi incertae sedis</taxon>
        <taxon>Zoopagomycota</taxon>
        <taxon>Entomophthoromycotina</taxon>
        <taxon>Entomophthoromycetes</taxon>
        <taxon>Entomophthorales</taxon>
        <taxon>Entomophthoraceae</taxon>
        <taxon>Entomophthora</taxon>
    </lineage>
</organism>
<gene>
    <name evidence="1" type="ORF">DSO57_1002324</name>
</gene>
<evidence type="ECO:0000313" key="2">
    <source>
        <dbReference type="Proteomes" id="UP001165960"/>
    </source>
</evidence>
<name>A0ACC2UI55_9FUNG</name>
<keyword evidence="2" id="KW-1185">Reference proteome</keyword>
<proteinExistence type="predicted"/>
<dbReference type="Proteomes" id="UP001165960">
    <property type="component" value="Unassembled WGS sequence"/>
</dbReference>
<comment type="caution">
    <text evidence="1">The sequence shown here is derived from an EMBL/GenBank/DDBJ whole genome shotgun (WGS) entry which is preliminary data.</text>
</comment>
<sequence>MSYTGPELPIGNFDVPEKKKHIFPEGVSNNFGKDLFAAQPKITISSSGSSTYQLSINQGNEVNTGYQQDKVQENHT</sequence>
<accession>A0ACC2UI55</accession>
<reference evidence="1" key="1">
    <citation type="submission" date="2022-04" db="EMBL/GenBank/DDBJ databases">
        <title>Genome of the entomopathogenic fungus Entomophthora muscae.</title>
        <authorList>
            <person name="Elya C."/>
            <person name="Lovett B.R."/>
            <person name="Lee E."/>
            <person name="Macias A.M."/>
            <person name="Hajek A.E."/>
            <person name="De Bivort B.L."/>
            <person name="Kasson M.T."/>
            <person name="De Fine Licht H.H."/>
            <person name="Stajich J.E."/>
        </authorList>
    </citation>
    <scope>NUCLEOTIDE SEQUENCE</scope>
    <source>
        <strain evidence="1">Berkeley</strain>
    </source>
</reference>
<protein>
    <submittedName>
        <fullName evidence="1">Uncharacterized protein</fullName>
    </submittedName>
</protein>
<evidence type="ECO:0000313" key="1">
    <source>
        <dbReference type="EMBL" id="KAJ9086602.1"/>
    </source>
</evidence>